<feature type="chain" id="PRO_5042103034" evidence="3">
    <location>
        <begin position="21"/>
        <end position="143"/>
    </location>
</feature>
<evidence type="ECO:0000313" key="4">
    <source>
        <dbReference type="EMBL" id="KAI9262323.1"/>
    </source>
</evidence>
<dbReference type="AlphaFoldDB" id="A0AAD5JZS0"/>
<feature type="compositionally biased region" description="Polar residues" evidence="1">
    <location>
        <begin position="100"/>
        <end position="114"/>
    </location>
</feature>
<feature type="transmembrane region" description="Helical" evidence="2">
    <location>
        <begin position="123"/>
        <end position="142"/>
    </location>
</feature>
<comment type="caution">
    <text evidence="4">The sequence shown here is derived from an EMBL/GenBank/DDBJ whole genome shotgun (WGS) entry which is preliminary data.</text>
</comment>
<evidence type="ECO:0000256" key="1">
    <source>
        <dbReference type="SAM" id="MobiDB-lite"/>
    </source>
</evidence>
<evidence type="ECO:0000256" key="3">
    <source>
        <dbReference type="SAM" id="SignalP"/>
    </source>
</evidence>
<keyword evidence="5" id="KW-1185">Reference proteome</keyword>
<feature type="compositionally biased region" description="Low complexity" evidence="1">
    <location>
        <begin position="74"/>
        <end position="99"/>
    </location>
</feature>
<accession>A0AAD5JZS0</accession>
<name>A0AAD5JZS0_9FUNG</name>
<reference evidence="4" key="1">
    <citation type="journal article" date="2022" name="IScience">
        <title>Evolution of zygomycete secretomes and the origins of terrestrial fungal ecologies.</title>
        <authorList>
            <person name="Chang Y."/>
            <person name="Wang Y."/>
            <person name="Mondo S."/>
            <person name="Ahrendt S."/>
            <person name="Andreopoulos W."/>
            <person name="Barry K."/>
            <person name="Beard J."/>
            <person name="Benny G.L."/>
            <person name="Blankenship S."/>
            <person name="Bonito G."/>
            <person name="Cuomo C."/>
            <person name="Desiro A."/>
            <person name="Gervers K.A."/>
            <person name="Hundley H."/>
            <person name="Kuo A."/>
            <person name="LaButti K."/>
            <person name="Lang B.F."/>
            <person name="Lipzen A."/>
            <person name="O'Donnell K."/>
            <person name="Pangilinan J."/>
            <person name="Reynolds N."/>
            <person name="Sandor L."/>
            <person name="Smith M.E."/>
            <person name="Tsang A."/>
            <person name="Grigoriev I.V."/>
            <person name="Stajich J.E."/>
            <person name="Spatafora J.W."/>
        </authorList>
    </citation>
    <scope>NUCLEOTIDE SEQUENCE</scope>
    <source>
        <strain evidence="4">RSA 2281</strain>
    </source>
</reference>
<keyword evidence="2" id="KW-1133">Transmembrane helix</keyword>
<protein>
    <submittedName>
        <fullName evidence="4">Uncharacterized protein</fullName>
    </submittedName>
</protein>
<keyword evidence="2" id="KW-0472">Membrane</keyword>
<dbReference type="Proteomes" id="UP001209540">
    <property type="component" value="Unassembled WGS sequence"/>
</dbReference>
<dbReference type="EMBL" id="JAIXMP010000014">
    <property type="protein sequence ID" value="KAI9262323.1"/>
    <property type="molecule type" value="Genomic_DNA"/>
</dbReference>
<feature type="region of interest" description="Disordered" evidence="1">
    <location>
        <begin position="28"/>
        <end position="114"/>
    </location>
</feature>
<reference evidence="4" key="2">
    <citation type="submission" date="2023-02" db="EMBL/GenBank/DDBJ databases">
        <authorList>
            <consortium name="DOE Joint Genome Institute"/>
            <person name="Mondo S.J."/>
            <person name="Chang Y."/>
            <person name="Wang Y."/>
            <person name="Ahrendt S."/>
            <person name="Andreopoulos W."/>
            <person name="Barry K."/>
            <person name="Beard J."/>
            <person name="Benny G.L."/>
            <person name="Blankenship S."/>
            <person name="Bonito G."/>
            <person name="Cuomo C."/>
            <person name="Desiro A."/>
            <person name="Gervers K.A."/>
            <person name="Hundley H."/>
            <person name="Kuo A."/>
            <person name="LaButti K."/>
            <person name="Lang B.F."/>
            <person name="Lipzen A."/>
            <person name="O'Donnell K."/>
            <person name="Pangilinan J."/>
            <person name="Reynolds N."/>
            <person name="Sandor L."/>
            <person name="Smith M.W."/>
            <person name="Tsang A."/>
            <person name="Grigoriev I.V."/>
            <person name="Stajich J.E."/>
            <person name="Spatafora J.W."/>
        </authorList>
    </citation>
    <scope>NUCLEOTIDE SEQUENCE</scope>
    <source>
        <strain evidence="4">RSA 2281</strain>
    </source>
</reference>
<feature type="signal peptide" evidence="3">
    <location>
        <begin position="1"/>
        <end position="20"/>
    </location>
</feature>
<evidence type="ECO:0000256" key="2">
    <source>
        <dbReference type="SAM" id="Phobius"/>
    </source>
</evidence>
<keyword evidence="2" id="KW-0812">Transmembrane</keyword>
<sequence>MHTVKTLFATLLISAAFVVAQQATESDPFLEPSVSDDPFAESSPMVGGTTSPTGGSATKTTSGTNQPTTSAQLTSSPGMTTSSPTLATETSASEEQSSLVTSMTESPTNTASAGSTIEWPESLLVQASALVALFAASFAVLLA</sequence>
<proteinExistence type="predicted"/>
<keyword evidence="3" id="KW-0732">Signal</keyword>
<feature type="compositionally biased region" description="Low complexity" evidence="1">
    <location>
        <begin position="42"/>
        <end position="64"/>
    </location>
</feature>
<organism evidence="4 5">
    <name type="scientific">Phascolomyces articulosus</name>
    <dbReference type="NCBI Taxonomy" id="60185"/>
    <lineage>
        <taxon>Eukaryota</taxon>
        <taxon>Fungi</taxon>
        <taxon>Fungi incertae sedis</taxon>
        <taxon>Mucoromycota</taxon>
        <taxon>Mucoromycotina</taxon>
        <taxon>Mucoromycetes</taxon>
        <taxon>Mucorales</taxon>
        <taxon>Lichtheimiaceae</taxon>
        <taxon>Phascolomyces</taxon>
    </lineage>
</organism>
<evidence type="ECO:0000313" key="5">
    <source>
        <dbReference type="Proteomes" id="UP001209540"/>
    </source>
</evidence>
<gene>
    <name evidence="4" type="ORF">BDA99DRAFT_581527</name>
</gene>